<evidence type="ECO:0000313" key="4">
    <source>
        <dbReference type="Proteomes" id="UP000649739"/>
    </source>
</evidence>
<protein>
    <recommendedName>
        <fullName evidence="2">Plasmid pRiA4b Orf3-like domain-containing protein</fullName>
    </recommendedName>
</protein>
<sequence>MARTWLSIKVELVSGRGNDYWPRPGRIMAAARSHTFDQLAEAIDDAFARWDRAHLHLFTLADGTPVSPLHLWDGEAPDATLDGRTSKLSRLRPGEQFAYVFDLGDDWAHLCTVAEQRIDPLDELGVVPQAPMPFWGWGDIPDQYGRAWDADDGETPAPKRPGRPLADLPPILPWWGPQRQDR</sequence>
<evidence type="ECO:0000256" key="1">
    <source>
        <dbReference type="SAM" id="MobiDB-lite"/>
    </source>
</evidence>
<dbReference type="EMBL" id="BMQB01000001">
    <property type="protein sequence ID" value="GGJ75543.1"/>
    <property type="molecule type" value="Genomic_DNA"/>
</dbReference>
<name>A0A8J3AZR1_9ACTN</name>
<evidence type="ECO:0000313" key="3">
    <source>
        <dbReference type="EMBL" id="GGJ75543.1"/>
    </source>
</evidence>
<gene>
    <name evidence="3" type="ORF">GCM10010123_01910</name>
</gene>
<dbReference type="InterPro" id="IPR024047">
    <property type="entry name" value="MM3350-like_sf"/>
</dbReference>
<dbReference type="SUPFAM" id="SSF159941">
    <property type="entry name" value="MM3350-like"/>
    <property type="match status" value="1"/>
</dbReference>
<dbReference type="AlphaFoldDB" id="A0A8J3AZR1"/>
<dbReference type="Pfam" id="PF07929">
    <property type="entry name" value="PRiA4_ORF3"/>
    <property type="match status" value="1"/>
</dbReference>
<keyword evidence="4" id="KW-1185">Reference proteome</keyword>
<feature type="domain" description="Plasmid pRiA4b Orf3-like" evidence="2">
    <location>
        <begin position="29"/>
        <end position="115"/>
    </location>
</feature>
<organism evidence="3 4">
    <name type="scientific">Pilimelia anulata</name>
    <dbReference type="NCBI Taxonomy" id="53371"/>
    <lineage>
        <taxon>Bacteria</taxon>
        <taxon>Bacillati</taxon>
        <taxon>Actinomycetota</taxon>
        <taxon>Actinomycetes</taxon>
        <taxon>Micromonosporales</taxon>
        <taxon>Micromonosporaceae</taxon>
        <taxon>Pilimelia</taxon>
    </lineage>
</organism>
<reference evidence="3" key="1">
    <citation type="journal article" date="2014" name="Int. J. Syst. Evol. Microbiol.">
        <title>Complete genome sequence of Corynebacterium casei LMG S-19264T (=DSM 44701T), isolated from a smear-ripened cheese.</title>
        <authorList>
            <consortium name="US DOE Joint Genome Institute (JGI-PGF)"/>
            <person name="Walter F."/>
            <person name="Albersmeier A."/>
            <person name="Kalinowski J."/>
            <person name="Ruckert C."/>
        </authorList>
    </citation>
    <scope>NUCLEOTIDE SEQUENCE</scope>
    <source>
        <strain evidence="3">JCM 3090</strain>
    </source>
</reference>
<comment type="caution">
    <text evidence="3">The sequence shown here is derived from an EMBL/GenBank/DDBJ whole genome shotgun (WGS) entry which is preliminary data.</text>
</comment>
<dbReference type="InterPro" id="IPR012912">
    <property type="entry name" value="Plasmid_pRiA4b_Orf3-like"/>
</dbReference>
<accession>A0A8J3AZR1</accession>
<reference evidence="3" key="2">
    <citation type="submission" date="2020-09" db="EMBL/GenBank/DDBJ databases">
        <authorList>
            <person name="Sun Q."/>
            <person name="Ohkuma M."/>
        </authorList>
    </citation>
    <scope>NUCLEOTIDE SEQUENCE</scope>
    <source>
        <strain evidence="3">JCM 3090</strain>
    </source>
</reference>
<dbReference type="Gene3D" id="3.10.290.30">
    <property type="entry name" value="MM3350-like"/>
    <property type="match status" value="1"/>
</dbReference>
<feature type="region of interest" description="Disordered" evidence="1">
    <location>
        <begin position="145"/>
        <end position="182"/>
    </location>
</feature>
<evidence type="ECO:0000259" key="2">
    <source>
        <dbReference type="Pfam" id="PF07929"/>
    </source>
</evidence>
<dbReference type="Proteomes" id="UP000649739">
    <property type="component" value="Unassembled WGS sequence"/>
</dbReference>
<proteinExistence type="predicted"/>
<dbReference type="RefSeq" id="WP_189168072.1">
    <property type="nucleotide sequence ID" value="NZ_BMQB01000001.1"/>
</dbReference>